<dbReference type="InterPro" id="IPR009091">
    <property type="entry name" value="RCC1/BLIP-II"/>
</dbReference>
<dbReference type="Proteomes" id="UP000515146">
    <property type="component" value="Unplaced"/>
</dbReference>
<dbReference type="Pfam" id="PF13540">
    <property type="entry name" value="RCC1_2"/>
    <property type="match status" value="1"/>
</dbReference>
<dbReference type="RefSeq" id="XP_027202636.1">
    <property type="nucleotide sequence ID" value="XM_027346835.1"/>
</dbReference>
<dbReference type="PROSITE" id="PS00626">
    <property type="entry name" value="RCC1_2"/>
    <property type="match status" value="1"/>
</dbReference>
<dbReference type="KEGG" id="dpte:113796536"/>
<dbReference type="Pfam" id="PF00415">
    <property type="entry name" value="RCC1"/>
    <property type="match status" value="1"/>
</dbReference>
<dbReference type="PANTHER" id="PTHR45982:SF1">
    <property type="entry name" value="REGULATOR OF CHROMOSOME CONDENSATION"/>
    <property type="match status" value="1"/>
</dbReference>
<feature type="repeat" description="RCC1" evidence="1">
    <location>
        <begin position="16"/>
        <end position="64"/>
    </location>
</feature>
<accession>A0A6P6YCI8</accession>
<proteinExistence type="predicted"/>
<feature type="repeat" description="RCC1" evidence="1">
    <location>
        <begin position="65"/>
        <end position="117"/>
    </location>
</feature>
<evidence type="ECO:0000313" key="3">
    <source>
        <dbReference type="RefSeq" id="XP_027202636.1"/>
    </source>
</evidence>
<dbReference type="InterPro" id="IPR051553">
    <property type="entry name" value="Ran_GTPase-activating"/>
</dbReference>
<evidence type="ECO:0000313" key="2">
    <source>
        <dbReference type="Proteomes" id="UP000515146"/>
    </source>
</evidence>
<dbReference type="AlphaFoldDB" id="A0A6P6YCI8"/>
<keyword evidence="2" id="KW-1185">Reference proteome</keyword>
<evidence type="ECO:0000256" key="1">
    <source>
        <dbReference type="PROSITE-ProRule" id="PRU00235"/>
    </source>
</evidence>
<name>A0A6P6YCI8_DERPT</name>
<gene>
    <name evidence="3" type="primary">LOC113796536</name>
</gene>
<reference evidence="3" key="1">
    <citation type="submission" date="2025-08" db="UniProtKB">
        <authorList>
            <consortium name="RefSeq"/>
        </authorList>
    </citation>
    <scope>IDENTIFICATION</scope>
    <source>
        <strain evidence="3">Airmid</strain>
    </source>
</reference>
<dbReference type="InterPro" id="IPR000408">
    <property type="entry name" value="Reg_chr_condens"/>
</dbReference>
<dbReference type="PROSITE" id="PS50012">
    <property type="entry name" value="RCC1_3"/>
    <property type="match status" value="2"/>
</dbReference>
<protein>
    <submittedName>
        <fullName evidence="3">Ultraviolet-B receptor UVR8-like</fullName>
    </submittedName>
</protein>
<organism evidence="2 3">
    <name type="scientific">Dermatophagoides pteronyssinus</name>
    <name type="common">European house dust mite</name>
    <dbReference type="NCBI Taxonomy" id="6956"/>
    <lineage>
        <taxon>Eukaryota</taxon>
        <taxon>Metazoa</taxon>
        <taxon>Ecdysozoa</taxon>
        <taxon>Arthropoda</taxon>
        <taxon>Chelicerata</taxon>
        <taxon>Arachnida</taxon>
        <taxon>Acari</taxon>
        <taxon>Acariformes</taxon>
        <taxon>Sarcoptiformes</taxon>
        <taxon>Astigmata</taxon>
        <taxon>Psoroptidia</taxon>
        <taxon>Analgoidea</taxon>
        <taxon>Pyroglyphidae</taxon>
        <taxon>Dermatophagoidinae</taxon>
        <taxon>Dermatophagoides</taxon>
    </lineage>
</organism>
<dbReference type="Gene3D" id="2.130.10.30">
    <property type="entry name" value="Regulator of chromosome condensation 1/beta-lactamase-inhibitor protein II"/>
    <property type="match status" value="1"/>
</dbReference>
<dbReference type="OrthoDB" id="70707at2759"/>
<dbReference type="InParanoid" id="A0A6P6YCI8"/>
<dbReference type="PANTHER" id="PTHR45982">
    <property type="entry name" value="REGULATOR OF CHROMOSOME CONDENSATION"/>
    <property type="match status" value="1"/>
</dbReference>
<sequence>MIACGWDHLLLLRQDGTVFALGGDGKGQLTDNSEPSYDIPENTDLKNVEIIACGRDHCLALTNVKELYSWGHNTDGQLGQGDEVYRKKPTPVSDNAIDSPIKDIVAGYGHSLFLLENGQIFGCGYGQRSMYDNEHDANVPTKIIIENVQKVACKNNHTFSFFLDQSSHYYVWGDWADENEDEEKKDEELLQPKKLDGQLKSFVAASIMHYKSLITYGLTSIIHVLE</sequence>
<dbReference type="SUPFAM" id="SSF50985">
    <property type="entry name" value="RCC1/BLIP-II"/>
    <property type="match status" value="1"/>
</dbReference>
<dbReference type="PRINTS" id="PR00633">
    <property type="entry name" value="RCCNDNSATION"/>
</dbReference>